<evidence type="ECO:0000313" key="2">
    <source>
        <dbReference type="Proteomes" id="UP000789860"/>
    </source>
</evidence>
<gene>
    <name evidence="1" type="ORF">SCALOS_LOCUS2719</name>
</gene>
<proteinExistence type="predicted"/>
<reference evidence="1" key="1">
    <citation type="submission" date="2021-06" db="EMBL/GenBank/DDBJ databases">
        <authorList>
            <person name="Kallberg Y."/>
            <person name="Tangrot J."/>
            <person name="Rosling A."/>
        </authorList>
    </citation>
    <scope>NUCLEOTIDE SEQUENCE</scope>
    <source>
        <strain evidence="1">AU212A</strain>
    </source>
</reference>
<name>A0ACA9KR69_9GLOM</name>
<feature type="non-terminal residue" evidence="1">
    <location>
        <position position="1"/>
    </location>
</feature>
<dbReference type="EMBL" id="CAJVPM010002554">
    <property type="protein sequence ID" value="CAG8488308.1"/>
    <property type="molecule type" value="Genomic_DNA"/>
</dbReference>
<keyword evidence="2" id="KW-1185">Reference proteome</keyword>
<sequence length="126" mass="14860">QIAPEQYLPVPSEDNDSKQQEHQLLLAQLRYELAERTRLNDKYLEKLKRKEDSLRRLRGKSEEYHKINKIMSNPFSQIKISLMVSTNDPSSPETMSLVKQLSNSMIIDTLKYLAIIIYINYYLAFH</sequence>
<organism evidence="1 2">
    <name type="scientific">Scutellospora calospora</name>
    <dbReference type="NCBI Taxonomy" id="85575"/>
    <lineage>
        <taxon>Eukaryota</taxon>
        <taxon>Fungi</taxon>
        <taxon>Fungi incertae sedis</taxon>
        <taxon>Mucoromycota</taxon>
        <taxon>Glomeromycotina</taxon>
        <taxon>Glomeromycetes</taxon>
        <taxon>Diversisporales</taxon>
        <taxon>Gigasporaceae</taxon>
        <taxon>Scutellospora</taxon>
    </lineage>
</organism>
<evidence type="ECO:0000313" key="1">
    <source>
        <dbReference type="EMBL" id="CAG8488308.1"/>
    </source>
</evidence>
<protein>
    <submittedName>
        <fullName evidence="1">4020_t:CDS:1</fullName>
    </submittedName>
</protein>
<comment type="caution">
    <text evidence="1">The sequence shown here is derived from an EMBL/GenBank/DDBJ whole genome shotgun (WGS) entry which is preliminary data.</text>
</comment>
<accession>A0ACA9KR69</accession>
<dbReference type="Proteomes" id="UP000789860">
    <property type="component" value="Unassembled WGS sequence"/>
</dbReference>